<keyword evidence="3" id="KW-1185">Reference proteome</keyword>
<name>A0ABS7F3X6_9PROT</name>
<dbReference type="PANTHER" id="PTHR30383">
    <property type="entry name" value="THIOESTERASE 1/PROTEASE 1/LYSOPHOSPHOLIPASE L1"/>
    <property type="match status" value="1"/>
</dbReference>
<dbReference type="Proteomes" id="UP001519924">
    <property type="component" value="Unassembled WGS sequence"/>
</dbReference>
<organism evidence="2 3">
    <name type="scientific">Caldovatus aquaticus</name>
    <dbReference type="NCBI Taxonomy" id="2865671"/>
    <lineage>
        <taxon>Bacteria</taxon>
        <taxon>Pseudomonadati</taxon>
        <taxon>Pseudomonadota</taxon>
        <taxon>Alphaproteobacteria</taxon>
        <taxon>Acetobacterales</taxon>
        <taxon>Roseomonadaceae</taxon>
        <taxon>Caldovatus</taxon>
    </lineage>
</organism>
<evidence type="ECO:0000256" key="1">
    <source>
        <dbReference type="SAM" id="MobiDB-lite"/>
    </source>
</evidence>
<keyword evidence="2" id="KW-0378">Hydrolase</keyword>
<dbReference type="InterPro" id="IPR036514">
    <property type="entry name" value="SGNH_hydro_sf"/>
</dbReference>
<dbReference type="PANTHER" id="PTHR30383:SF5">
    <property type="entry name" value="SGNH HYDROLASE-TYPE ESTERASE DOMAIN-CONTAINING PROTEIN"/>
    <property type="match status" value="1"/>
</dbReference>
<dbReference type="SUPFAM" id="SSF52266">
    <property type="entry name" value="SGNH hydrolase"/>
    <property type="match status" value="1"/>
</dbReference>
<sequence length="310" mass="31598">MRRRRGIGARLRLRHTSSVQSRAKRRRSVASARWRAVVVAAALAGLAAPSGAPLGTEPPACPRVPVPPLALPKLRAALAAPGTGRGPLSVGTSAAPLTIVALGSSSTSGAGASTPDAAYPARLEAILRAARPDLAIRVVNRGRGGEQAEQMVARLESDVLSERPALVIWQVGANSALRRADPDRFRAVVAAGIARLREAGVEVVLMDNQRAPRIAAAPDHARFDAALAGLAGAIPGVALFSRGRLMDAWAAAGTPAGAMLIADGLHHNDRGYACLAAALAEALLGSGETPAPSSLPAALPGDGRLAAAPR</sequence>
<gene>
    <name evidence="2" type="ORF">K1J50_11955</name>
</gene>
<evidence type="ECO:0000313" key="3">
    <source>
        <dbReference type="Proteomes" id="UP001519924"/>
    </source>
</evidence>
<reference evidence="2 3" key="1">
    <citation type="submission" date="2021-08" db="EMBL/GenBank/DDBJ databases">
        <title>Caldovatus sediminis gen. nov., sp. nov., a moderately thermophilic bacterium isolated from a hot spring.</title>
        <authorList>
            <person name="Hu C.-J."/>
            <person name="Li W.-J."/>
            <person name="Xian W.-D."/>
        </authorList>
    </citation>
    <scope>NUCLEOTIDE SEQUENCE [LARGE SCALE GENOMIC DNA]</scope>
    <source>
        <strain evidence="2 3">SYSU G05006</strain>
    </source>
</reference>
<dbReference type="GO" id="GO:0016787">
    <property type="term" value="F:hydrolase activity"/>
    <property type="evidence" value="ECO:0007669"/>
    <property type="project" value="UniProtKB-KW"/>
</dbReference>
<evidence type="ECO:0000313" key="2">
    <source>
        <dbReference type="EMBL" id="MBW8270199.1"/>
    </source>
</evidence>
<dbReference type="EMBL" id="JAHZUY010000033">
    <property type="protein sequence ID" value="MBW8270199.1"/>
    <property type="molecule type" value="Genomic_DNA"/>
</dbReference>
<dbReference type="Gene3D" id="3.40.50.1110">
    <property type="entry name" value="SGNH hydrolase"/>
    <property type="match status" value="1"/>
</dbReference>
<dbReference type="InterPro" id="IPR051532">
    <property type="entry name" value="Ester_Hydrolysis_Enzymes"/>
</dbReference>
<proteinExistence type="predicted"/>
<protein>
    <submittedName>
        <fullName evidence="2">SGNH/GDSL hydrolase family protein</fullName>
    </submittedName>
</protein>
<accession>A0ABS7F3X6</accession>
<feature type="compositionally biased region" description="Low complexity" evidence="1">
    <location>
        <begin position="290"/>
        <end position="300"/>
    </location>
</feature>
<dbReference type="Pfam" id="PF25182">
    <property type="entry name" value="NonGDSL"/>
    <property type="match status" value="1"/>
</dbReference>
<comment type="caution">
    <text evidence="2">The sequence shown here is derived from an EMBL/GenBank/DDBJ whole genome shotgun (WGS) entry which is preliminary data.</text>
</comment>
<feature type="region of interest" description="Disordered" evidence="1">
    <location>
        <begin position="290"/>
        <end position="310"/>
    </location>
</feature>
<dbReference type="InterPro" id="IPR057572">
    <property type="entry name" value="NonGDSL"/>
</dbReference>